<evidence type="ECO:0000256" key="1">
    <source>
        <dbReference type="SAM" id="MobiDB-lite"/>
    </source>
</evidence>
<feature type="region of interest" description="Disordered" evidence="1">
    <location>
        <begin position="47"/>
        <end position="87"/>
    </location>
</feature>
<organism evidence="3 6">
    <name type="scientific">Teichococcus wenyumeiae</name>
    <dbReference type="NCBI Taxonomy" id="2478470"/>
    <lineage>
        <taxon>Bacteria</taxon>
        <taxon>Pseudomonadati</taxon>
        <taxon>Pseudomonadota</taxon>
        <taxon>Alphaproteobacteria</taxon>
        <taxon>Acetobacterales</taxon>
        <taxon>Roseomonadaceae</taxon>
        <taxon>Roseomonas</taxon>
    </lineage>
</organism>
<feature type="compositionally biased region" description="Gly residues" evidence="1">
    <location>
        <begin position="54"/>
        <end position="66"/>
    </location>
</feature>
<gene>
    <name evidence="3" type="ORF">D6Z83_06665</name>
    <name evidence="4" type="ORF">EBE87_06565</name>
</gene>
<comment type="caution">
    <text evidence="3">The sequence shown here is derived from an EMBL/GenBank/DDBJ whole genome shotgun (WGS) entry which is preliminary data.</text>
</comment>
<keyword evidence="2" id="KW-0732">Signal</keyword>
<evidence type="ECO:0000313" key="4">
    <source>
        <dbReference type="EMBL" id="RMI26039.1"/>
    </source>
</evidence>
<dbReference type="EMBL" id="RFLX01000003">
    <property type="protein sequence ID" value="RMI26039.1"/>
    <property type="molecule type" value="Genomic_DNA"/>
</dbReference>
<keyword evidence="5" id="KW-1185">Reference proteome</keyword>
<dbReference type="Proteomes" id="UP000274097">
    <property type="component" value="Unassembled WGS sequence"/>
</dbReference>
<sequence length="110" mass="11387">MIRGMAICIALGLATLPAAAADYRRPNAAQMEEIRRWLCPHGGTPVRGAPGRCDGSGRGRGGGSVAGFGSPAPGWDRGLPAASHEQMACPEGTRPVLARGHEDIMRCLPG</sequence>
<reference evidence="3 6" key="1">
    <citation type="submission" date="2018-09" db="EMBL/GenBank/DDBJ databases">
        <title>Roseomonas sp. nov., isolated from feces of Tibetan antelopes in the Qinghai-Tibet plateau, China.</title>
        <authorList>
            <person name="Tian Z."/>
        </authorList>
    </citation>
    <scope>NUCLEOTIDE SEQUENCE [LARGE SCALE GENOMIC DNA]</scope>
    <source>
        <strain evidence="4 5">Z23</strain>
        <strain evidence="3 6">Z24</strain>
    </source>
</reference>
<dbReference type="EMBL" id="RAQU01000026">
    <property type="protein sequence ID" value="RKK04987.1"/>
    <property type="molecule type" value="Genomic_DNA"/>
</dbReference>
<dbReference type="Proteomes" id="UP000278036">
    <property type="component" value="Unassembled WGS sequence"/>
</dbReference>
<dbReference type="InParanoid" id="A0A3A9JCE7"/>
<evidence type="ECO:0000313" key="3">
    <source>
        <dbReference type="EMBL" id="RKK04987.1"/>
    </source>
</evidence>
<dbReference type="AlphaFoldDB" id="A0A3A9JCE7"/>
<accession>A0A3A9JCE7</accession>
<protein>
    <submittedName>
        <fullName evidence="3">Uncharacterized protein</fullName>
    </submittedName>
</protein>
<proteinExistence type="predicted"/>
<name>A0A3A9JCE7_9PROT</name>
<feature type="signal peptide" evidence="2">
    <location>
        <begin position="1"/>
        <end position="20"/>
    </location>
</feature>
<feature type="chain" id="PRO_5017317142" evidence="2">
    <location>
        <begin position="21"/>
        <end position="110"/>
    </location>
</feature>
<dbReference type="OrthoDB" id="7276379at2"/>
<evidence type="ECO:0000313" key="6">
    <source>
        <dbReference type="Proteomes" id="UP000278036"/>
    </source>
</evidence>
<evidence type="ECO:0000313" key="5">
    <source>
        <dbReference type="Proteomes" id="UP000274097"/>
    </source>
</evidence>
<evidence type="ECO:0000256" key="2">
    <source>
        <dbReference type="SAM" id="SignalP"/>
    </source>
</evidence>